<keyword evidence="3" id="KW-1185">Reference proteome</keyword>
<protein>
    <recommendedName>
        <fullName evidence="1">Reverse transcriptase domain-containing protein</fullName>
    </recommendedName>
</protein>
<accession>A0AAV9A2P3</accession>
<comment type="caution">
    <text evidence="2">The sequence shown here is derived from an EMBL/GenBank/DDBJ whole genome shotgun (WGS) entry which is preliminary data.</text>
</comment>
<evidence type="ECO:0000313" key="2">
    <source>
        <dbReference type="EMBL" id="KAK1258432.1"/>
    </source>
</evidence>
<gene>
    <name evidence="2" type="ORF">QJS04_geneDACA006635</name>
</gene>
<proteinExistence type="predicted"/>
<evidence type="ECO:0000259" key="1">
    <source>
        <dbReference type="Pfam" id="PF00078"/>
    </source>
</evidence>
<feature type="domain" description="Reverse transcriptase" evidence="1">
    <location>
        <begin position="299"/>
        <end position="495"/>
    </location>
</feature>
<dbReference type="InterPro" id="IPR043502">
    <property type="entry name" value="DNA/RNA_pol_sf"/>
</dbReference>
<reference evidence="2" key="1">
    <citation type="journal article" date="2023" name="Nat. Commun.">
        <title>Diploid and tetraploid genomes of Acorus and the evolution of monocots.</title>
        <authorList>
            <person name="Ma L."/>
            <person name="Liu K.W."/>
            <person name="Li Z."/>
            <person name="Hsiao Y.Y."/>
            <person name="Qi Y."/>
            <person name="Fu T."/>
            <person name="Tang G.D."/>
            <person name="Zhang D."/>
            <person name="Sun W.H."/>
            <person name="Liu D.K."/>
            <person name="Li Y."/>
            <person name="Chen G.Z."/>
            <person name="Liu X.D."/>
            <person name="Liao X.Y."/>
            <person name="Jiang Y.T."/>
            <person name="Yu X."/>
            <person name="Hao Y."/>
            <person name="Huang J."/>
            <person name="Zhao X.W."/>
            <person name="Ke S."/>
            <person name="Chen Y.Y."/>
            <person name="Wu W.L."/>
            <person name="Hsu J.L."/>
            <person name="Lin Y.F."/>
            <person name="Huang M.D."/>
            <person name="Li C.Y."/>
            <person name="Huang L."/>
            <person name="Wang Z.W."/>
            <person name="Zhao X."/>
            <person name="Zhong W.Y."/>
            <person name="Peng D.H."/>
            <person name="Ahmad S."/>
            <person name="Lan S."/>
            <person name="Zhang J.S."/>
            <person name="Tsai W.C."/>
            <person name="Van de Peer Y."/>
            <person name="Liu Z.J."/>
        </authorList>
    </citation>
    <scope>NUCLEOTIDE SEQUENCE</scope>
    <source>
        <strain evidence="2">SCP</strain>
    </source>
</reference>
<dbReference type="PANTHER" id="PTHR46890">
    <property type="entry name" value="NON-LTR RETROLELEMENT REVERSE TRANSCRIPTASE-LIKE PROTEIN-RELATED"/>
    <property type="match status" value="1"/>
</dbReference>
<dbReference type="SUPFAM" id="SSF56672">
    <property type="entry name" value="DNA/RNA polymerases"/>
    <property type="match status" value="1"/>
</dbReference>
<reference evidence="2" key="2">
    <citation type="submission" date="2023-06" db="EMBL/GenBank/DDBJ databases">
        <authorList>
            <person name="Ma L."/>
            <person name="Liu K.-W."/>
            <person name="Li Z."/>
            <person name="Hsiao Y.-Y."/>
            <person name="Qi Y."/>
            <person name="Fu T."/>
            <person name="Tang G."/>
            <person name="Zhang D."/>
            <person name="Sun W.-H."/>
            <person name="Liu D.-K."/>
            <person name="Li Y."/>
            <person name="Chen G.-Z."/>
            <person name="Liu X.-D."/>
            <person name="Liao X.-Y."/>
            <person name="Jiang Y.-T."/>
            <person name="Yu X."/>
            <person name="Hao Y."/>
            <person name="Huang J."/>
            <person name="Zhao X.-W."/>
            <person name="Ke S."/>
            <person name="Chen Y.-Y."/>
            <person name="Wu W.-L."/>
            <person name="Hsu J.-L."/>
            <person name="Lin Y.-F."/>
            <person name="Huang M.-D."/>
            <person name="Li C.-Y."/>
            <person name="Huang L."/>
            <person name="Wang Z.-W."/>
            <person name="Zhao X."/>
            <person name="Zhong W.-Y."/>
            <person name="Peng D.-H."/>
            <person name="Ahmad S."/>
            <person name="Lan S."/>
            <person name="Zhang J.-S."/>
            <person name="Tsai W.-C."/>
            <person name="Van De Peer Y."/>
            <person name="Liu Z.-J."/>
        </authorList>
    </citation>
    <scope>NUCLEOTIDE SEQUENCE</scope>
    <source>
        <strain evidence="2">SCP</strain>
        <tissue evidence="2">Leaves</tissue>
    </source>
</reference>
<evidence type="ECO:0000313" key="3">
    <source>
        <dbReference type="Proteomes" id="UP001179952"/>
    </source>
</evidence>
<sequence length="626" mass="71493">MNEVRFISEKIGGRPPSQRRLRRFNDSFPESYTHYLEPGLSDHAAILVHLSPELFKRLGAFINGTPQYRLVKKLQNVKFALKAWNRDIFGNVQSKVKEGRRPIDRFQAALHQSLLDPILILQEHEARIEYLQLLAEEESFIRQKSRQNSIQLGDSNLAFFYAALASRKARNTLREVKKPDGTLSDNPDDVRAETINLFSQLLNRESHLEVHTFTFPSRLSDHDNASLYRLVTAEEVWEILRGMKSSSNPGPDGFSATFFKATWHLIKDDVVAAEQSFFEPGGLLKQVFYCRFVGSISSISLCNTIYKLITKLMASRLQDYLPHLISHHQTTFIKGRKISQSSLLAHELFSILHKSKSIGRTCLKMDLSKAFDSVQWPFLRKVMEGMGFCEKWITWIMQCVQTPKFFVLVNGSPCGFFSSSNGLRQGDPFSPLLFVIGMEALSHMLNSAIEEGRLGKFIKSKHNVSHLAFANDLMVFTDSSSESALALKILFEDFSHWSGPDEVNHLFFHCGFSSYIWKSLLSSCRTLLDWILWLDKLPIQGIVKNIVKATLASAVGIIWRERCVRVFQSKSKPKPKSMLLKDIIDTVRSRVMRSRLNCDPIAETEHISTHFGIYFPAHKYMAIAFS</sequence>
<dbReference type="PANTHER" id="PTHR46890:SF48">
    <property type="entry name" value="RNA-DIRECTED DNA POLYMERASE"/>
    <property type="match status" value="1"/>
</dbReference>
<dbReference type="InterPro" id="IPR000477">
    <property type="entry name" value="RT_dom"/>
</dbReference>
<organism evidence="2 3">
    <name type="scientific">Acorus gramineus</name>
    <name type="common">Dwarf sweet flag</name>
    <dbReference type="NCBI Taxonomy" id="55184"/>
    <lineage>
        <taxon>Eukaryota</taxon>
        <taxon>Viridiplantae</taxon>
        <taxon>Streptophyta</taxon>
        <taxon>Embryophyta</taxon>
        <taxon>Tracheophyta</taxon>
        <taxon>Spermatophyta</taxon>
        <taxon>Magnoliopsida</taxon>
        <taxon>Liliopsida</taxon>
        <taxon>Acoraceae</taxon>
        <taxon>Acorus</taxon>
    </lineage>
</organism>
<dbReference type="AlphaFoldDB" id="A0AAV9A2P3"/>
<name>A0AAV9A2P3_ACOGR</name>
<dbReference type="CDD" id="cd01650">
    <property type="entry name" value="RT_nLTR_like"/>
    <property type="match status" value="1"/>
</dbReference>
<dbReference type="InterPro" id="IPR052343">
    <property type="entry name" value="Retrotransposon-Effector_Assoc"/>
</dbReference>
<dbReference type="Pfam" id="PF00078">
    <property type="entry name" value="RVT_1"/>
    <property type="match status" value="1"/>
</dbReference>
<dbReference type="EMBL" id="JAUJYN010000017">
    <property type="protein sequence ID" value="KAK1258432.1"/>
    <property type="molecule type" value="Genomic_DNA"/>
</dbReference>
<dbReference type="Proteomes" id="UP001179952">
    <property type="component" value="Unassembled WGS sequence"/>
</dbReference>